<dbReference type="EMBL" id="JARGDL010000005">
    <property type="protein sequence ID" value="MDF1611581.1"/>
    <property type="molecule type" value="Genomic_DNA"/>
</dbReference>
<evidence type="ECO:0000256" key="1">
    <source>
        <dbReference type="SAM" id="SignalP"/>
    </source>
</evidence>
<keyword evidence="3" id="KW-1185">Reference proteome</keyword>
<sequence length="688" mass="75974">MIKRPKLLLLFSFSVFVFQFCQVNEPQLPSWDVSLNIPITKKSYTLNDILEKSKELSFYQSGINKGIIYYTKTNNLDNIRIDDKLKVDGISESASETIGIISLKQDSVRADIGYSWLGGNVNPNSQAVIPAVSNVPVSSNTDVSQSFATAKIENGLIDLEITNQFPSPVNLTISNIALKNIGTGEVVFSYNNSLVIAPKSTGKISSIQITKGLIVKNQFVFECVVSTNGSNGNKITLPENSFTVKAKIKELNVSEAQAKIPNQDPIIIDNSFSFEENTAQPTKFNLIKIESGLMNLTIINNLDLDATMTITINNLKTPSGQTFTETRFIGKKQTINIFNNYSLKDHSLVSLNGSPTNQVSYKINFVILSSNDLRTIKSTDGINGIINIGELKLKEFNGQLQPKTVTTERSSISFDLKDLKTKLQFQQINFKNPFVQIRLKTTAQFEFKLDGRIEGKNSLGQKAILGLNSKTLSNQIISPTDSILSINADSLSLFFKKFTQFPDSLIIYSGGIVNPNYKIVNIKSTDIVTGRSIIELPMELGIQNAVLKDSVKVDLSNDDRDKLKDINSLEAGIKITNGLPVSISFTGKMYDAQNKFLTYFPPKYADQDTILTINGATTDANGNVITKNEQTIKVKTQKAEIDKIRNAAYMKVNLKINTNGSGNSPVKFKTTDDVIINAFGSTNYKVKQ</sequence>
<name>A0AAE3TCM3_9BACT</name>
<proteinExistence type="predicted"/>
<accession>A0AAE3TCM3</accession>
<gene>
    <name evidence="2" type="ORF">P0M35_05435</name>
</gene>
<reference evidence="2" key="1">
    <citation type="submission" date="2023-03" db="EMBL/GenBank/DDBJ databases">
        <title>Stygiobacter electus gen. nov., sp. nov., facultatively anaerobic thermotolerant bacterium of the class Ignavibacteria from a well of Yessentuki mineral water deposit.</title>
        <authorList>
            <person name="Podosokorskaya O.A."/>
            <person name="Elcheninov A.G."/>
            <person name="Petrova N.F."/>
            <person name="Zavarzina D.G."/>
            <person name="Kublanov I.V."/>
            <person name="Merkel A.Y."/>
        </authorList>
    </citation>
    <scope>NUCLEOTIDE SEQUENCE</scope>
    <source>
        <strain evidence="2">09-Me</strain>
    </source>
</reference>
<dbReference type="RefSeq" id="WP_321535348.1">
    <property type="nucleotide sequence ID" value="NZ_JARGDL010000005.1"/>
</dbReference>
<dbReference type="AlphaFoldDB" id="A0AAE3TCM3"/>
<evidence type="ECO:0000313" key="2">
    <source>
        <dbReference type="EMBL" id="MDF1611581.1"/>
    </source>
</evidence>
<organism evidence="2 3">
    <name type="scientific">Stygiobacter electus</name>
    <dbReference type="NCBI Taxonomy" id="3032292"/>
    <lineage>
        <taxon>Bacteria</taxon>
        <taxon>Pseudomonadati</taxon>
        <taxon>Ignavibacteriota</taxon>
        <taxon>Ignavibacteria</taxon>
        <taxon>Ignavibacteriales</taxon>
        <taxon>Melioribacteraceae</taxon>
        <taxon>Stygiobacter</taxon>
    </lineage>
</organism>
<keyword evidence="1" id="KW-0732">Signal</keyword>
<evidence type="ECO:0008006" key="4">
    <source>
        <dbReference type="Google" id="ProtNLM"/>
    </source>
</evidence>
<feature type="chain" id="PRO_5042287152" description="DUF3971 domain-containing protein" evidence="1">
    <location>
        <begin position="24"/>
        <end position="688"/>
    </location>
</feature>
<feature type="signal peptide" evidence="1">
    <location>
        <begin position="1"/>
        <end position="23"/>
    </location>
</feature>
<protein>
    <recommendedName>
        <fullName evidence="4">DUF3971 domain-containing protein</fullName>
    </recommendedName>
</protein>
<evidence type="ECO:0000313" key="3">
    <source>
        <dbReference type="Proteomes" id="UP001221302"/>
    </source>
</evidence>
<dbReference type="Proteomes" id="UP001221302">
    <property type="component" value="Unassembled WGS sequence"/>
</dbReference>
<comment type="caution">
    <text evidence="2">The sequence shown here is derived from an EMBL/GenBank/DDBJ whole genome shotgun (WGS) entry which is preliminary data.</text>
</comment>